<sequence>MMATGTLLFSIKRRRRSEQEFGASTAGIYRVVEALNAAALAGTALASIAYFYANRLVPIAQAERSQIEIHAFLWVWAATLLHALLRPPARAWVEQLAMTALLCVGLPLLNAVTTGQHLGVYLAAGDLQRAGVELVSLVFGVAFAYATYRAHRSAVRPVPTRGRRGAAAAMDVL</sequence>
<feature type="transmembrane region" description="Helical" evidence="1">
    <location>
        <begin position="97"/>
        <end position="124"/>
    </location>
</feature>
<keyword evidence="4" id="KW-1185">Reference proteome</keyword>
<dbReference type="AlphaFoldDB" id="A0A8D6XZ21"/>
<keyword evidence="1" id="KW-1133">Transmembrane helix</keyword>
<evidence type="ECO:0000313" key="4">
    <source>
        <dbReference type="Proteomes" id="UP000835287"/>
    </source>
</evidence>
<dbReference type="RefSeq" id="WP_275548297.1">
    <property type="nucleotide sequence ID" value="NZ_HG992338.1"/>
</dbReference>
<evidence type="ECO:0000313" key="3">
    <source>
        <dbReference type="EMBL" id="CAE6708927.1"/>
    </source>
</evidence>
<evidence type="ECO:0000256" key="1">
    <source>
        <dbReference type="SAM" id="Phobius"/>
    </source>
</evidence>
<feature type="transmembrane region" description="Helical" evidence="1">
    <location>
        <begin position="34"/>
        <end position="53"/>
    </location>
</feature>
<dbReference type="EMBL" id="HG992341">
    <property type="protein sequence ID" value="CAE6699661.1"/>
    <property type="molecule type" value="Genomic_DNA"/>
</dbReference>
<dbReference type="EMBL" id="HG992338">
    <property type="protein sequence ID" value="CAE6708927.1"/>
    <property type="molecule type" value="Genomic_DNA"/>
</dbReference>
<accession>A0A8D6XZ21</accession>
<dbReference type="Proteomes" id="UP000835243">
    <property type="component" value="Chromosome"/>
</dbReference>
<keyword evidence="1" id="KW-0472">Membrane</keyword>
<reference evidence="2 4" key="1">
    <citation type="submission" date="2021-02" db="EMBL/GenBank/DDBJ databases">
        <authorList>
            <person name="Pothier F. J."/>
        </authorList>
    </citation>
    <scope>NUCLEOTIDE SEQUENCE</scope>
    <source>
        <strain evidence="3 4">301</strain>
        <strain evidence="2">CFBP 1159</strain>
    </source>
</reference>
<dbReference type="EMBL" id="HG992338">
    <property type="protein sequence ID" value="CAE6708950.1"/>
    <property type="molecule type" value="Genomic_DNA"/>
</dbReference>
<gene>
    <name evidence="2" type="ORF">CFBP1159_03980</name>
    <name evidence="3" type="ORF">XAC301_06310</name>
</gene>
<name>A0A8D6XZ21_9XANT</name>
<keyword evidence="1" id="KW-0812">Transmembrane</keyword>
<feature type="transmembrane region" description="Helical" evidence="1">
    <location>
        <begin position="130"/>
        <end position="148"/>
    </location>
</feature>
<dbReference type="Proteomes" id="UP000835287">
    <property type="component" value="Chromosome"/>
</dbReference>
<evidence type="ECO:0000313" key="2">
    <source>
        <dbReference type="EMBL" id="CAE6699661.1"/>
    </source>
</evidence>
<feature type="transmembrane region" description="Helical" evidence="1">
    <location>
        <begin position="65"/>
        <end position="85"/>
    </location>
</feature>
<organism evidence="2">
    <name type="scientific">Xanthomonas arboricola pv. corylina</name>
    <dbReference type="NCBI Taxonomy" id="487821"/>
    <lineage>
        <taxon>Bacteria</taxon>
        <taxon>Pseudomonadati</taxon>
        <taxon>Pseudomonadota</taxon>
        <taxon>Gammaproteobacteria</taxon>
        <taxon>Lysobacterales</taxon>
        <taxon>Lysobacteraceae</taxon>
        <taxon>Xanthomonas</taxon>
    </lineage>
</organism>
<dbReference type="EMBL" id="HG992341">
    <property type="protein sequence ID" value="CAE6699681.1"/>
    <property type="molecule type" value="Genomic_DNA"/>
</dbReference>
<proteinExistence type="predicted"/>
<protein>
    <submittedName>
        <fullName evidence="2">Uncharacterized protein</fullName>
    </submittedName>
</protein>